<keyword evidence="3" id="KW-1003">Cell membrane</keyword>
<comment type="similarity">
    <text evidence="2">Belongs to the acyltransferase 3 family.</text>
</comment>
<comment type="subcellular location">
    <subcellularLocation>
        <location evidence="1">Cell membrane</location>
        <topology evidence="1">Multi-pass membrane protein</topology>
    </subcellularLocation>
</comment>
<evidence type="ECO:0000256" key="4">
    <source>
        <dbReference type="ARBA" id="ARBA00022692"/>
    </source>
</evidence>
<sequence length="364" mass="41886">MERNYAIDYLKFFAICAVILIHAGPFEEVTLLGLDGYYIDFTIDTLSRFAVPFFFMASGYLFTKKMNSDNKNSVYFSRYISKLTQLFASWYIFYLIYEWFSNVIVTRNLTSVSETLGYIKENIRLEVFIYGAGPGYQLWYLAALIWSIVILYIFIHLNKLNLLLVISFGLNVAGLFGQSYSGLISLPFDTRDAVFFGLLYTAMGAYAAQNEYAVKTKIGSVHPRTWLSLSIIFSILLVIERGVTVFLFEGKIGDYFLLSIPVVITLFLYALSNPELGKNTRISKIGKDSVGIYVIHVFFIKFIHLVTDLSGYSYMEEKIIWHILFSPFVLILSYVSYELLQKLKKQVIKPMKREKGISLAEWKQ</sequence>
<evidence type="ECO:0000256" key="5">
    <source>
        <dbReference type="ARBA" id="ARBA00022989"/>
    </source>
</evidence>
<feature type="domain" description="Acyltransferase 3" evidence="8">
    <location>
        <begin position="4"/>
        <end position="337"/>
    </location>
</feature>
<accession>A0A0V8HDK3</accession>
<feature type="transmembrane region" description="Helical" evidence="7">
    <location>
        <begin position="252"/>
        <end position="270"/>
    </location>
</feature>
<feature type="transmembrane region" description="Helical" evidence="7">
    <location>
        <begin position="226"/>
        <end position="246"/>
    </location>
</feature>
<feature type="transmembrane region" description="Helical" evidence="7">
    <location>
        <begin position="83"/>
        <end position="100"/>
    </location>
</feature>
<evidence type="ECO:0000256" key="7">
    <source>
        <dbReference type="SAM" id="Phobius"/>
    </source>
</evidence>
<dbReference type="AlphaFoldDB" id="A0A0V8HDK3"/>
<keyword evidence="9" id="KW-0012">Acyltransferase</keyword>
<feature type="transmembrane region" description="Helical" evidence="7">
    <location>
        <begin position="193"/>
        <end position="214"/>
    </location>
</feature>
<evidence type="ECO:0000256" key="1">
    <source>
        <dbReference type="ARBA" id="ARBA00004651"/>
    </source>
</evidence>
<keyword evidence="9" id="KW-0808">Transferase</keyword>
<evidence type="ECO:0000256" key="2">
    <source>
        <dbReference type="ARBA" id="ARBA00007400"/>
    </source>
</evidence>
<feature type="transmembrane region" description="Helical" evidence="7">
    <location>
        <begin position="138"/>
        <end position="155"/>
    </location>
</feature>
<evidence type="ECO:0000313" key="9">
    <source>
        <dbReference type="EMBL" id="SCC24528.1"/>
    </source>
</evidence>
<feature type="transmembrane region" description="Helical" evidence="7">
    <location>
        <begin position="319"/>
        <end position="340"/>
    </location>
</feature>
<feature type="transmembrane region" description="Helical" evidence="7">
    <location>
        <begin position="162"/>
        <end position="181"/>
    </location>
</feature>
<organism evidence="9 10">
    <name type="scientific">[Bacillus] enclensis</name>
    <dbReference type="NCBI Taxonomy" id="1402860"/>
    <lineage>
        <taxon>Bacteria</taxon>
        <taxon>Bacillati</taxon>
        <taxon>Bacillota</taxon>
        <taxon>Bacilli</taxon>
        <taxon>Bacillales</taxon>
        <taxon>Bacillaceae</taxon>
        <taxon>Rossellomorea</taxon>
    </lineage>
</organism>
<proteinExistence type="inferred from homology"/>
<evidence type="ECO:0000313" key="10">
    <source>
        <dbReference type="Proteomes" id="UP000181997"/>
    </source>
</evidence>
<protein>
    <submittedName>
        <fullName evidence="9">Surface polysaccharide O-acyltransferase, integral membrane enzyme</fullName>
    </submittedName>
</protein>
<keyword evidence="5 7" id="KW-1133">Transmembrane helix</keyword>
<dbReference type="Proteomes" id="UP000181997">
    <property type="component" value="Unassembled WGS sequence"/>
</dbReference>
<feature type="transmembrane region" description="Helical" evidence="7">
    <location>
        <begin position="290"/>
        <end position="307"/>
    </location>
</feature>
<dbReference type="InterPro" id="IPR002656">
    <property type="entry name" value="Acyl_transf_3_dom"/>
</dbReference>
<feature type="transmembrane region" description="Helical" evidence="7">
    <location>
        <begin position="46"/>
        <end position="63"/>
    </location>
</feature>
<reference evidence="10" key="1">
    <citation type="submission" date="2016-08" db="EMBL/GenBank/DDBJ databases">
        <authorList>
            <person name="Varghese N."/>
            <person name="Submissions Spin"/>
        </authorList>
    </citation>
    <scope>NUCLEOTIDE SEQUENCE [LARGE SCALE GENOMIC DNA]</scope>
    <source>
        <strain evidence="10">SGD-1123</strain>
    </source>
</reference>
<keyword evidence="4 7" id="KW-0812">Transmembrane</keyword>
<evidence type="ECO:0000256" key="6">
    <source>
        <dbReference type="ARBA" id="ARBA00023136"/>
    </source>
</evidence>
<dbReference type="GO" id="GO:0016413">
    <property type="term" value="F:O-acetyltransferase activity"/>
    <property type="evidence" value="ECO:0007669"/>
    <property type="project" value="TreeGrafter"/>
</dbReference>
<evidence type="ECO:0000259" key="8">
    <source>
        <dbReference type="Pfam" id="PF01757"/>
    </source>
</evidence>
<feature type="transmembrane region" description="Helical" evidence="7">
    <location>
        <begin position="9"/>
        <end position="26"/>
    </location>
</feature>
<dbReference type="GO" id="GO:0005886">
    <property type="term" value="C:plasma membrane"/>
    <property type="evidence" value="ECO:0007669"/>
    <property type="project" value="UniProtKB-SubCell"/>
</dbReference>
<dbReference type="PANTHER" id="PTHR40074">
    <property type="entry name" value="O-ACETYLTRANSFERASE WECH"/>
    <property type="match status" value="1"/>
</dbReference>
<dbReference type="PANTHER" id="PTHR40074:SF2">
    <property type="entry name" value="O-ACETYLTRANSFERASE WECH"/>
    <property type="match status" value="1"/>
</dbReference>
<keyword evidence="6 7" id="KW-0472">Membrane</keyword>
<dbReference type="RefSeq" id="WP_058299388.1">
    <property type="nucleotide sequence ID" value="NZ_FMAU01000004.1"/>
</dbReference>
<dbReference type="GO" id="GO:0009246">
    <property type="term" value="P:enterobacterial common antigen biosynthetic process"/>
    <property type="evidence" value="ECO:0007669"/>
    <property type="project" value="TreeGrafter"/>
</dbReference>
<dbReference type="Pfam" id="PF01757">
    <property type="entry name" value="Acyl_transf_3"/>
    <property type="match status" value="1"/>
</dbReference>
<keyword evidence="10" id="KW-1185">Reference proteome</keyword>
<evidence type="ECO:0000256" key="3">
    <source>
        <dbReference type="ARBA" id="ARBA00022475"/>
    </source>
</evidence>
<name>A0A0V8HDK3_9BACI</name>
<dbReference type="EMBL" id="FMAU01000004">
    <property type="protein sequence ID" value="SCC24528.1"/>
    <property type="molecule type" value="Genomic_DNA"/>
</dbReference>
<gene>
    <name evidence="9" type="ORF">GA0061094_3411</name>
</gene>